<keyword evidence="2 8" id="KW-1003">Cell membrane</keyword>
<protein>
    <recommendedName>
        <fullName evidence="8">Gustatory receptor</fullName>
    </recommendedName>
</protein>
<evidence type="ECO:0000256" key="3">
    <source>
        <dbReference type="ARBA" id="ARBA00022692"/>
    </source>
</evidence>
<dbReference type="GO" id="GO:0050909">
    <property type="term" value="P:sensory perception of taste"/>
    <property type="evidence" value="ECO:0007669"/>
    <property type="project" value="InterPro"/>
</dbReference>
<dbReference type="GO" id="GO:0007165">
    <property type="term" value="P:signal transduction"/>
    <property type="evidence" value="ECO:0007669"/>
    <property type="project" value="UniProtKB-KW"/>
</dbReference>
<reference evidence="9" key="1">
    <citation type="journal article" date="2023" name="G3 (Bethesda)">
        <title>Whole genome assemblies of Zophobas morio and Tenebrio molitor.</title>
        <authorList>
            <person name="Kaur S."/>
            <person name="Stinson S.A."/>
            <person name="diCenzo G.C."/>
        </authorList>
    </citation>
    <scope>NUCLEOTIDE SEQUENCE</scope>
    <source>
        <strain evidence="9">QUZm001</strain>
    </source>
</reference>
<feature type="transmembrane region" description="Helical" evidence="8">
    <location>
        <begin position="278"/>
        <end position="299"/>
    </location>
</feature>
<evidence type="ECO:0000256" key="8">
    <source>
        <dbReference type="RuleBase" id="RU363108"/>
    </source>
</evidence>
<keyword evidence="7 8" id="KW-0807">Transducer</keyword>
<dbReference type="InterPro" id="IPR013604">
    <property type="entry name" value="7TM_chemorcpt"/>
</dbReference>
<feature type="transmembrane region" description="Helical" evidence="8">
    <location>
        <begin position="71"/>
        <end position="89"/>
    </location>
</feature>
<dbReference type="GO" id="GO:0007635">
    <property type="term" value="P:chemosensory behavior"/>
    <property type="evidence" value="ECO:0007669"/>
    <property type="project" value="TreeGrafter"/>
</dbReference>
<feature type="transmembrane region" description="Helical" evidence="8">
    <location>
        <begin position="225"/>
        <end position="254"/>
    </location>
</feature>
<comment type="caution">
    <text evidence="9">The sequence shown here is derived from an EMBL/GenBank/DDBJ whole genome shotgun (WGS) entry which is preliminary data.</text>
</comment>
<evidence type="ECO:0000256" key="7">
    <source>
        <dbReference type="ARBA" id="ARBA00023224"/>
    </source>
</evidence>
<dbReference type="GO" id="GO:0005886">
    <property type="term" value="C:plasma membrane"/>
    <property type="evidence" value="ECO:0007669"/>
    <property type="project" value="UniProtKB-SubCell"/>
</dbReference>
<sequence>MSFLDGIPVWLKAIYRFYGILQFSNSHNRLQRILARLWCLPLNVFYIYSTIMWLLKVISSHSSEMIENIDLLISLTGVISMLVSIVSNYHRRNKLKLLLDKVDDIKTKLSSREKQPLLNWIQIALVFPVLINYLFFFFSDSYLRYVFYNYIPLGMGFLTHSFLANILNEIRNLFSTINQAFQKQVDANSVDLSKIFPFTNPEKLKKFKKAETSFTIRQTEQLASIYYDLVTIVVQINVLFNVTTMVSLVMWFGFVMDTSYDFVYFLVNKEEPEPLLEFWYMEAHFVFFVLWFFAFMRMFSDTQKMSNRTVSYIHDLWNQYAVRGEVDGRVRHLQFVSTKMLNIKVRFTAQDFFHLDWTFCHTMMAAVTTYLVVLIQFHI</sequence>
<dbReference type="GO" id="GO:0030424">
    <property type="term" value="C:axon"/>
    <property type="evidence" value="ECO:0007669"/>
    <property type="project" value="TreeGrafter"/>
</dbReference>
<feature type="transmembrane region" description="Helical" evidence="8">
    <location>
        <begin position="117"/>
        <end position="139"/>
    </location>
</feature>
<comment type="caution">
    <text evidence="8">Lacks conserved residue(s) required for the propagation of feature annotation.</text>
</comment>
<comment type="subcellular location">
    <subcellularLocation>
        <location evidence="1 8">Cell membrane</location>
        <topology evidence="1 8">Multi-pass membrane protein</topology>
    </subcellularLocation>
</comment>
<dbReference type="EMBL" id="JALNTZ010000006">
    <property type="protein sequence ID" value="KAJ3648641.1"/>
    <property type="molecule type" value="Genomic_DNA"/>
</dbReference>
<feature type="transmembrane region" description="Helical" evidence="8">
    <location>
        <begin position="37"/>
        <end position="59"/>
    </location>
</feature>
<keyword evidence="3 8" id="KW-0812">Transmembrane</keyword>
<dbReference type="GO" id="GO:0030425">
    <property type="term" value="C:dendrite"/>
    <property type="evidence" value="ECO:0007669"/>
    <property type="project" value="TreeGrafter"/>
</dbReference>
<dbReference type="PANTHER" id="PTHR21143:SF133">
    <property type="entry name" value="GUSTATORY AND PHEROMONE RECEPTOR 32A-RELATED"/>
    <property type="match status" value="1"/>
</dbReference>
<keyword evidence="5 8" id="KW-0472">Membrane</keyword>
<dbReference type="GO" id="GO:0008049">
    <property type="term" value="P:male courtship behavior"/>
    <property type="evidence" value="ECO:0007669"/>
    <property type="project" value="TreeGrafter"/>
</dbReference>
<name>A0AA38I5X4_9CUCU</name>
<evidence type="ECO:0000313" key="9">
    <source>
        <dbReference type="EMBL" id="KAJ3648641.1"/>
    </source>
</evidence>
<keyword evidence="10" id="KW-1185">Reference proteome</keyword>
<keyword evidence="6 8" id="KW-0675">Receptor</keyword>
<evidence type="ECO:0000256" key="1">
    <source>
        <dbReference type="ARBA" id="ARBA00004651"/>
    </source>
</evidence>
<evidence type="ECO:0000256" key="4">
    <source>
        <dbReference type="ARBA" id="ARBA00022989"/>
    </source>
</evidence>
<dbReference type="GO" id="GO:0043025">
    <property type="term" value="C:neuronal cell body"/>
    <property type="evidence" value="ECO:0007669"/>
    <property type="project" value="TreeGrafter"/>
</dbReference>
<gene>
    <name evidence="9" type="ORF">Zmor_020431</name>
</gene>
<evidence type="ECO:0000256" key="5">
    <source>
        <dbReference type="ARBA" id="ARBA00023136"/>
    </source>
</evidence>
<proteinExistence type="inferred from homology"/>
<comment type="similarity">
    <text evidence="8">Belongs to the insect chemoreceptor superfamily. Gustatory receptor (GR) family.</text>
</comment>
<dbReference type="AlphaFoldDB" id="A0AA38I5X4"/>
<dbReference type="Proteomes" id="UP001168821">
    <property type="component" value="Unassembled WGS sequence"/>
</dbReference>
<accession>A0AA38I5X4</accession>
<comment type="function">
    <text evidence="8">Gustatory receptor which mediates acceptance or avoidance behavior, depending on its substrates.</text>
</comment>
<organism evidence="9 10">
    <name type="scientific">Zophobas morio</name>
    <dbReference type="NCBI Taxonomy" id="2755281"/>
    <lineage>
        <taxon>Eukaryota</taxon>
        <taxon>Metazoa</taxon>
        <taxon>Ecdysozoa</taxon>
        <taxon>Arthropoda</taxon>
        <taxon>Hexapoda</taxon>
        <taxon>Insecta</taxon>
        <taxon>Pterygota</taxon>
        <taxon>Neoptera</taxon>
        <taxon>Endopterygota</taxon>
        <taxon>Coleoptera</taxon>
        <taxon>Polyphaga</taxon>
        <taxon>Cucujiformia</taxon>
        <taxon>Tenebrionidae</taxon>
        <taxon>Zophobas</taxon>
    </lineage>
</organism>
<dbReference type="Pfam" id="PF08395">
    <property type="entry name" value="7tm_7"/>
    <property type="match status" value="1"/>
</dbReference>
<keyword evidence="4 8" id="KW-1133">Transmembrane helix</keyword>
<dbReference type="PANTHER" id="PTHR21143">
    <property type="entry name" value="INVERTEBRATE GUSTATORY RECEPTOR"/>
    <property type="match status" value="1"/>
</dbReference>
<evidence type="ECO:0000256" key="6">
    <source>
        <dbReference type="ARBA" id="ARBA00023170"/>
    </source>
</evidence>
<evidence type="ECO:0000313" key="10">
    <source>
        <dbReference type="Proteomes" id="UP001168821"/>
    </source>
</evidence>
<evidence type="ECO:0000256" key="2">
    <source>
        <dbReference type="ARBA" id="ARBA00022475"/>
    </source>
</evidence>
<feature type="transmembrane region" description="Helical" evidence="8">
    <location>
        <begin position="145"/>
        <end position="167"/>
    </location>
</feature>